<proteinExistence type="predicted"/>
<protein>
    <submittedName>
        <fullName evidence="1">Uncharacterized protein</fullName>
    </submittedName>
</protein>
<dbReference type="Proteomes" id="UP000540787">
    <property type="component" value="Unassembled WGS sequence"/>
</dbReference>
<gene>
    <name evidence="1" type="ORF">HD842_001155</name>
</gene>
<keyword evidence="2" id="KW-1185">Reference proteome</keyword>
<comment type="caution">
    <text evidence="1">The sequence shown here is derived from an EMBL/GenBank/DDBJ whole genome shotgun (WGS) entry which is preliminary data.</text>
</comment>
<dbReference type="AlphaFoldDB" id="A0A7W9WY86"/>
<name>A0A7W9WY86_9BURK</name>
<evidence type="ECO:0000313" key="2">
    <source>
        <dbReference type="Proteomes" id="UP000540787"/>
    </source>
</evidence>
<evidence type="ECO:0000313" key="1">
    <source>
        <dbReference type="EMBL" id="MBB6133044.1"/>
    </source>
</evidence>
<organism evidence="1 2">
    <name type="scientific">Massilia aurea</name>
    <dbReference type="NCBI Taxonomy" id="373040"/>
    <lineage>
        <taxon>Bacteria</taxon>
        <taxon>Pseudomonadati</taxon>
        <taxon>Pseudomonadota</taxon>
        <taxon>Betaproteobacteria</taxon>
        <taxon>Burkholderiales</taxon>
        <taxon>Oxalobacteraceae</taxon>
        <taxon>Telluria group</taxon>
        <taxon>Massilia</taxon>
    </lineage>
</organism>
<sequence length="49" mass="4813">MTPRLGLRTVALLLLVAASTLVLVMPELIGGGGPGTASAIGAIPVLGHH</sequence>
<dbReference type="EMBL" id="JACHBX010000001">
    <property type="protein sequence ID" value="MBB6133044.1"/>
    <property type="molecule type" value="Genomic_DNA"/>
</dbReference>
<accession>A0A7W9WY86</accession>
<dbReference type="RefSeq" id="WP_183552134.1">
    <property type="nucleotide sequence ID" value="NZ_JACHBX010000001.1"/>
</dbReference>
<reference evidence="1 2" key="1">
    <citation type="submission" date="2020-08" db="EMBL/GenBank/DDBJ databases">
        <title>The Agave Microbiome: Exploring the role of microbial communities in plant adaptations to desert environments.</title>
        <authorList>
            <person name="Partida-Martinez L.P."/>
        </authorList>
    </citation>
    <scope>NUCLEOTIDE SEQUENCE [LARGE SCALE GENOMIC DNA]</scope>
    <source>
        <strain evidence="1 2">AT3.2</strain>
    </source>
</reference>